<evidence type="ECO:0000313" key="4">
    <source>
        <dbReference type="Proteomes" id="UP000886611"/>
    </source>
</evidence>
<dbReference type="EMBL" id="JAATIS010000220">
    <property type="protein sequence ID" value="KAG2469504.1"/>
    <property type="molecule type" value="Genomic_DNA"/>
</dbReference>
<dbReference type="Proteomes" id="UP000886611">
    <property type="component" value="Unassembled WGS sequence"/>
</dbReference>
<dbReference type="SUPFAM" id="SSF55846">
    <property type="entry name" value="N-acetylmuramoyl-L-alanine amidase-like"/>
    <property type="match status" value="1"/>
</dbReference>
<evidence type="ECO:0000313" key="3">
    <source>
        <dbReference type="EMBL" id="KAG2469504.1"/>
    </source>
</evidence>
<dbReference type="GO" id="GO:0008745">
    <property type="term" value="F:N-acetylmuramoyl-L-alanine amidase activity"/>
    <property type="evidence" value="ECO:0007669"/>
    <property type="project" value="InterPro"/>
</dbReference>
<evidence type="ECO:0000256" key="1">
    <source>
        <dbReference type="ARBA" id="ARBA00007553"/>
    </source>
</evidence>
<dbReference type="PANTHER" id="PTHR11022">
    <property type="entry name" value="PEPTIDOGLYCAN RECOGNITION PROTEIN"/>
    <property type="match status" value="1"/>
</dbReference>
<dbReference type="GO" id="GO:0009253">
    <property type="term" value="P:peptidoglycan catabolic process"/>
    <property type="evidence" value="ECO:0007669"/>
    <property type="project" value="InterPro"/>
</dbReference>
<feature type="non-terminal residue" evidence="3">
    <location>
        <position position="157"/>
    </location>
</feature>
<dbReference type="AlphaFoldDB" id="A0A8X7XKY3"/>
<sequence>MQVDIVLLSCEARSSKGAGSGKLLRDKGEPTPTSLSLTLSSMFVVQGFQRFSLMRRKEWGALPPKLREPMKVPSNMVIIHHTAMDSCLESSSCIEQLRQIQRLHMDTNGWNDIGYNFLIGQDGTVYEGRGWVIEGAHAKNYNNVALGIAVMGNFESK</sequence>
<feature type="domain" description="Peptidoglycan recognition protein family" evidence="2">
    <location>
        <begin position="51"/>
        <end position="157"/>
    </location>
</feature>
<dbReference type="InterPro" id="IPR006619">
    <property type="entry name" value="PGRP_domain_met/bac"/>
</dbReference>
<organism evidence="3 4">
    <name type="scientific">Polypterus senegalus</name>
    <name type="common">Senegal bichir</name>
    <dbReference type="NCBI Taxonomy" id="55291"/>
    <lineage>
        <taxon>Eukaryota</taxon>
        <taxon>Metazoa</taxon>
        <taxon>Chordata</taxon>
        <taxon>Craniata</taxon>
        <taxon>Vertebrata</taxon>
        <taxon>Euteleostomi</taxon>
        <taxon>Actinopterygii</taxon>
        <taxon>Polypteriformes</taxon>
        <taxon>Polypteridae</taxon>
        <taxon>Polypterus</taxon>
    </lineage>
</organism>
<protein>
    <submittedName>
        <fullName evidence="3">PGSC2 protein</fullName>
    </submittedName>
</protein>
<dbReference type="Pfam" id="PF01510">
    <property type="entry name" value="Amidase_2"/>
    <property type="match status" value="1"/>
</dbReference>
<dbReference type="CDD" id="cd06583">
    <property type="entry name" value="PGRP"/>
    <property type="match status" value="1"/>
</dbReference>
<dbReference type="InterPro" id="IPR015510">
    <property type="entry name" value="PGRP"/>
</dbReference>
<dbReference type="GO" id="GO:0008270">
    <property type="term" value="F:zinc ion binding"/>
    <property type="evidence" value="ECO:0007669"/>
    <property type="project" value="InterPro"/>
</dbReference>
<dbReference type="InterPro" id="IPR036505">
    <property type="entry name" value="Amidase/PGRP_sf"/>
</dbReference>
<accession>A0A8X7XKY3</accession>
<gene>
    <name evidence="3" type="primary">Pgrpsc2_1</name>
    <name evidence="3" type="ORF">GTO96_0003974</name>
</gene>
<name>A0A8X7XKY3_POLSE</name>
<feature type="non-terminal residue" evidence="3">
    <location>
        <position position="1"/>
    </location>
</feature>
<reference evidence="3 4" key="1">
    <citation type="journal article" date="2021" name="Cell">
        <title>Tracing the genetic footprints of vertebrate landing in non-teleost ray-finned fishes.</title>
        <authorList>
            <person name="Bi X."/>
            <person name="Wang K."/>
            <person name="Yang L."/>
            <person name="Pan H."/>
            <person name="Jiang H."/>
            <person name="Wei Q."/>
            <person name="Fang M."/>
            <person name="Yu H."/>
            <person name="Zhu C."/>
            <person name="Cai Y."/>
            <person name="He Y."/>
            <person name="Gan X."/>
            <person name="Zeng H."/>
            <person name="Yu D."/>
            <person name="Zhu Y."/>
            <person name="Jiang H."/>
            <person name="Qiu Q."/>
            <person name="Yang H."/>
            <person name="Zhang Y.E."/>
            <person name="Wang W."/>
            <person name="Zhu M."/>
            <person name="He S."/>
            <person name="Zhang G."/>
        </authorList>
    </citation>
    <scope>NUCLEOTIDE SEQUENCE [LARGE SCALE GENOMIC DNA]</scope>
    <source>
        <strain evidence="3">Bchr_013</strain>
    </source>
</reference>
<evidence type="ECO:0000259" key="2">
    <source>
        <dbReference type="SMART" id="SM00701"/>
    </source>
</evidence>
<dbReference type="InterPro" id="IPR002502">
    <property type="entry name" value="Amidase_domain"/>
</dbReference>
<keyword evidence="4" id="KW-1185">Reference proteome</keyword>
<comment type="caution">
    <text evidence="3">The sequence shown here is derived from an EMBL/GenBank/DDBJ whole genome shotgun (WGS) entry which is preliminary data.</text>
</comment>
<dbReference type="SMART" id="SM00701">
    <property type="entry name" value="PGRP"/>
    <property type="match status" value="1"/>
</dbReference>
<dbReference type="PANTHER" id="PTHR11022:SF12">
    <property type="entry name" value="PEPTIDOGLYCAN RECOGNITION PROTEIN 3"/>
    <property type="match status" value="1"/>
</dbReference>
<comment type="similarity">
    <text evidence="1">Belongs to the N-acetylmuramoyl-L-alanine amidase 2 family.</text>
</comment>
<dbReference type="Gene3D" id="3.40.80.10">
    <property type="entry name" value="Peptidoglycan recognition protein-like"/>
    <property type="match status" value="1"/>
</dbReference>
<proteinExistence type="inferred from homology"/>